<dbReference type="EMBL" id="VIGD01000004">
    <property type="protein sequence ID" value="TQE91602.1"/>
    <property type="molecule type" value="Genomic_DNA"/>
</dbReference>
<dbReference type="FunFam" id="3.30.420.10:FF:000006">
    <property type="entry name" value="Ribonuclease HII"/>
    <property type="match status" value="1"/>
</dbReference>
<evidence type="ECO:0000256" key="9">
    <source>
        <dbReference type="ARBA" id="ARBA00022722"/>
    </source>
</evidence>
<evidence type="ECO:0000256" key="4">
    <source>
        <dbReference type="ARBA" id="ARBA00004496"/>
    </source>
</evidence>
<dbReference type="CDD" id="cd07182">
    <property type="entry name" value="RNase_HII_bacteria_HII_like"/>
    <property type="match status" value="1"/>
</dbReference>
<dbReference type="InterPro" id="IPR022898">
    <property type="entry name" value="RNase_HII"/>
</dbReference>
<evidence type="ECO:0000256" key="15">
    <source>
        <dbReference type="PROSITE-ProRule" id="PRU01319"/>
    </source>
</evidence>
<feature type="binding site" evidence="14 15">
    <location>
        <position position="168"/>
    </location>
    <ligand>
        <name>a divalent metal cation</name>
        <dbReference type="ChEBI" id="CHEBI:60240"/>
    </ligand>
</feature>
<dbReference type="Pfam" id="PF01351">
    <property type="entry name" value="RNase_HII"/>
    <property type="match status" value="1"/>
</dbReference>
<comment type="catalytic activity">
    <reaction evidence="1 14 15 16">
        <text>Endonucleolytic cleavage to 5'-phosphomonoester.</text>
        <dbReference type="EC" id="3.1.26.4"/>
    </reaction>
</comment>
<keyword evidence="12 14" id="KW-0378">Hydrolase</keyword>
<dbReference type="Proteomes" id="UP000315753">
    <property type="component" value="Unassembled WGS sequence"/>
</dbReference>
<dbReference type="InterPro" id="IPR024567">
    <property type="entry name" value="RNase_HII/HIII_dom"/>
</dbReference>
<evidence type="ECO:0000256" key="12">
    <source>
        <dbReference type="ARBA" id="ARBA00022801"/>
    </source>
</evidence>
<comment type="similarity">
    <text evidence="5 14 16">Belongs to the RNase HII family.</text>
</comment>
<proteinExistence type="inferred from homology"/>
<comment type="function">
    <text evidence="3 14 16">Endonuclease that specifically degrades the RNA of RNA-DNA hybrids.</text>
</comment>
<dbReference type="Gene3D" id="3.30.420.10">
    <property type="entry name" value="Ribonuclease H-like superfamily/Ribonuclease H"/>
    <property type="match status" value="1"/>
</dbReference>
<feature type="domain" description="RNase H type-2" evidence="18">
    <location>
        <begin position="69"/>
        <end position="258"/>
    </location>
</feature>
<dbReference type="GO" id="GO:0030145">
    <property type="term" value="F:manganese ion binding"/>
    <property type="evidence" value="ECO:0007669"/>
    <property type="project" value="UniProtKB-UniRule"/>
</dbReference>
<dbReference type="GO" id="GO:0003723">
    <property type="term" value="F:RNA binding"/>
    <property type="evidence" value="ECO:0007669"/>
    <property type="project" value="UniProtKB-UniRule"/>
</dbReference>
<feature type="binding site" evidence="14 15">
    <location>
        <position position="76"/>
    </location>
    <ligand>
        <name>a divalent metal cation</name>
        <dbReference type="ChEBI" id="CHEBI:60240"/>
    </ligand>
</feature>
<gene>
    <name evidence="14" type="primary">rnhB</name>
    <name evidence="19" type="ORF">FKZ59_04480</name>
</gene>
<evidence type="ECO:0000256" key="7">
    <source>
        <dbReference type="ARBA" id="ARBA00019179"/>
    </source>
</evidence>
<evidence type="ECO:0000256" key="13">
    <source>
        <dbReference type="ARBA" id="ARBA00023211"/>
    </source>
</evidence>
<evidence type="ECO:0000256" key="14">
    <source>
        <dbReference type="HAMAP-Rule" id="MF_00052"/>
    </source>
</evidence>
<evidence type="ECO:0000256" key="16">
    <source>
        <dbReference type="RuleBase" id="RU003515"/>
    </source>
</evidence>
<comment type="cofactor">
    <cofactor evidence="2">
        <name>Mg(2+)</name>
        <dbReference type="ChEBI" id="CHEBI:18420"/>
    </cofactor>
</comment>
<name>A0A540V4D7_9BACL</name>
<feature type="binding site" evidence="14 15">
    <location>
        <position position="75"/>
    </location>
    <ligand>
        <name>a divalent metal cation</name>
        <dbReference type="ChEBI" id="CHEBI:60240"/>
    </ligand>
</feature>
<evidence type="ECO:0000256" key="17">
    <source>
        <dbReference type="SAM" id="Coils"/>
    </source>
</evidence>
<feature type="coiled-coil region" evidence="17">
    <location>
        <begin position="29"/>
        <end position="56"/>
    </location>
</feature>
<evidence type="ECO:0000256" key="6">
    <source>
        <dbReference type="ARBA" id="ARBA00012180"/>
    </source>
</evidence>
<keyword evidence="10 14" id="KW-0479">Metal-binding</keyword>
<dbReference type="InterPro" id="IPR012337">
    <property type="entry name" value="RNaseH-like_sf"/>
</dbReference>
<dbReference type="EC" id="3.1.26.4" evidence="6 14"/>
<evidence type="ECO:0000259" key="18">
    <source>
        <dbReference type="PROSITE" id="PS51975"/>
    </source>
</evidence>
<dbReference type="GO" id="GO:0004523">
    <property type="term" value="F:RNA-DNA hybrid ribonuclease activity"/>
    <property type="evidence" value="ECO:0007669"/>
    <property type="project" value="UniProtKB-UniRule"/>
</dbReference>
<keyword evidence="17" id="KW-0175">Coiled coil</keyword>
<dbReference type="PROSITE" id="PS51975">
    <property type="entry name" value="RNASE_H_2"/>
    <property type="match status" value="1"/>
</dbReference>
<organism evidence="19 20">
    <name type="scientific">Ureibacillus terrenus</name>
    <dbReference type="NCBI Taxonomy" id="118246"/>
    <lineage>
        <taxon>Bacteria</taxon>
        <taxon>Bacillati</taxon>
        <taxon>Bacillota</taxon>
        <taxon>Bacilli</taxon>
        <taxon>Bacillales</taxon>
        <taxon>Caryophanaceae</taxon>
        <taxon>Ureibacillus</taxon>
    </lineage>
</organism>
<keyword evidence="13 14" id="KW-0464">Manganese</keyword>
<evidence type="ECO:0000256" key="11">
    <source>
        <dbReference type="ARBA" id="ARBA00022759"/>
    </source>
</evidence>
<keyword evidence="8 14" id="KW-0963">Cytoplasm</keyword>
<evidence type="ECO:0000256" key="5">
    <source>
        <dbReference type="ARBA" id="ARBA00007383"/>
    </source>
</evidence>
<dbReference type="HAMAP" id="MF_00052_B">
    <property type="entry name" value="RNase_HII_B"/>
    <property type="match status" value="1"/>
</dbReference>
<comment type="subcellular location">
    <subcellularLocation>
        <location evidence="4 14">Cytoplasm</location>
    </subcellularLocation>
</comment>
<dbReference type="GO" id="GO:0006298">
    <property type="term" value="P:mismatch repair"/>
    <property type="evidence" value="ECO:0007669"/>
    <property type="project" value="TreeGrafter"/>
</dbReference>
<dbReference type="NCBIfam" id="NF000594">
    <property type="entry name" value="PRK00015.1-1"/>
    <property type="match status" value="1"/>
</dbReference>
<dbReference type="AlphaFoldDB" id="A0A540V4D7"/>
<evidence type="ECO:0000313" key="20">
    <source>
        <dbReference type="Proteomes" id="UP000315753"/>
    </source>
</evidence>
<dbReference type="RefSeq" id="WP_141601545.1">
    <property type="nucleotide sequence ID" value="NZ_JARMSB010000001.1"/>
</dbReference>
<comment type="cofactor">
    <cofactor evidence="14 15">
        <name>Mn(2+)</name>
        <dbReference type="ChEBI" id="CHEBI:29035"/>
    </cofactor>
    <cofactor evidence="14 15">
        <name>Mg(2+)</name>
        <dbReference type="ChEBI" id="CHEBI:18420"/>
    </cofactor>
    <text evidence="14 15">Manganese or magnesium. Binds 1 divalent metal ion per monomer in the absence of substrate. May bind a second metal ion after substrate binding.</text>
</comment>
<dbReference type="GO" id="GO:0043137">
    <property type="term" value="P:DNA replication, removal of RNA primer"/>
    <property type="evidence" value="ECO:0007669"/>
    <property type="project" value="TreeGrafter"/>
</dbReference>
<dbReference type="NCBIfam" id="NF000595">
    <property type="entry name" value="PRK00015.1-3"/>
    <property type="match status" value="1"/>
</dbReference>
<keyword evidence="11 14" id="KW-0255">Endonuclease</keyword>
<dbReference type="GO" id="GO:0032299">
    <property type="term" value="C:ribonuclease H2 complex"/>
    <property type="evidence" value="ECO:0007669"/>
    <property type="project" value="TreeGrafter"/>
</dbReference>
<accession>A0A540V4D7</accession>
<reference evidence="19 20" key="1">
    <citation type="submission" date="2019-06" db="EMBL/GenBank/DDBJ databases">
        <title>Genome sequence of Ureibacillus terrenus.</title>
        <authorList>
            <person name="Maclea K.S."/>
            <person name="Simoes M."/>
        </authorList>
    </citation>
    <scope>NUCLEOTIDE SEQUENCE [LARGE SCALE GENOMIC DNA]</scope>
    <source>
        <strain evidence="19 20">ATCC BAA-384</strain>
    </source>
</reference>
<keyword evidence="9 14" id="KW-0540">Nuclease</keyword>
<dbReference type="OrthoDB" id="9803420at2"/>
<dbReference type="SUPFAM" id="SSF53098">
    <property type="entry name" value="Ribonuclease H-like"/>
    <property type="match status" value="1"/>
</dbReference>
<evidence type="ECO:0000256" key="3">
    <source>
        <dbReference type="ARBA" id="ARBA00004065"/>
    </source>
</evidence>
<dbReference type="InterPro" id="IPR036397">
    <property type="entry name" value="RNaseH_sf"/>
</dbReference>
<evidence type="ECO:0000256" key="8">
    <source>
        <dbReference type="ARBA" id="ARBA00022490"/>
    </source>
</evidence>
<protein>
    <recommendedName>
        <fullName evidence="7 14">Ribonuclease HII</fullName>
        <shortName evidence="14">RNase HII</shortName>
        <ecNumber evidence="6 14">3.1.26.4</ecNumber>
    </recommendedName>
</protein>
<evidence type="ECO:0000256" key="2">
    <source>
        <dbReference type="ARBA" id="ARBA00001946"/>
    </source>
</evidence>
<dbReference type="InterPro" id="IPR001352">
    <property type="entry name" value="RNase_HII/HIII"/>
</dbReference>
<evidence type="ECO:0000256" key="10">
    <source>
        <dbReference type="ARBA" id="ARBA00022723"/>
    </source>
</evidence>
<evidence type="ECO:0000313" key="19">
    <source>
        <dbReference type="EMBL" id="TQE91602.1"/>
    </source>
</evidence>
<comment type="caution">
    <text evidence="19">The sequence shown here is derived from an EMBL/GenBank/DDBJ whole genome shotgun (WGS) entry which is preliminary data.</text>
</comment>
<dbReference type="PANTHER" id="PTHR10954">
    <property type="entry name" value="RIBONUCLEASE H2 SUBUNIT A"/>
    <property type="match status" value="1"/>
</dbReference>
<keyword evidence="20" id="KW-1185">Reference proteome</keyword>
<dbReference type="GO" id="GO:0005737">
    <property type="term" value="C:cytoplasm"/>
    <property type="evidence" value="ECO:0007669"/>
    <property type="project" value="UniProtKB-SubCell"/>
</dbReference>
<sequence length="259" mass="29276">MKTIKEITEALKRATAYEPWMQELEKDGRASVQKALRQFQKRLEKQEKLFEQFRQKQAFDASFLPFEGAYLAGVDEAGRGPLAGPVVTCAVILPKDCPELIGINDSKQLSKKKRAELAELIKKHALAYSIHFQSAKKIDELNILEATRQSMKICIENLKIRPDICLVDAVSIPIGIPQESIVKGDAKSLAIGAASILAKHERDLYMEELHTQYPQYGFDQNAGYGTKQHLEAIERFGPTVHHRKTFEPIKSMLEKKVML</sequence>
<evidence type="ECO:0000256" key="1">
    <source>
        <dbReference type="ARBA" id="ARBA00000077"/>
    </source>
</evidence>
<dbReference type="PANTHER" id="PTHR10954:SF18">
    <property type="entry name" value="RIBONUCLEASE HII"/>
    <property type="match status" value="1"/>
</dbReference>